<evidence type="ECO:0000256" key="3">
    <source>
        <dbReference type="ARBA" id="ARBA00012417"/>
    </source>
</evidence>
<dbReference type="CDD" id="cd07434">
    <property type="entry name" value="PHP_PolIIIA_DnaE2"/>
    <property type="match status" value="1"/>
</dbReference>
<evidence type="ECO:0000256" key="13">
    <source>
        <dbReference type="HAMAP-Rule" id="MF_01902"/>
    </source>
</evidence>
<dbReference type="InterPro" id="IPR011708">
    <property type="entry name" value="DNA_pol3_alpha_NTPase_dom"/>
</dbReference>
<dbReference type="InterPro" id="IPR023073">
    <property type="entry name" value="DnaE2"/>
</dbReference>
<dbReference type="EC" id="2.7.7.7" evidence="3 13"/>
<comment type="subcellular location">
    <subcellularLocation>
        <location evidence="1 13">Cytoplasm</location>
    </subcellularLocation>
</comment>
<dbReference type="Gene3D" id="1.10.150.870">
    <property type="match status" value="1"/>
</dbReference>
<evidence type="ECO:0000256" key="12">
    <source>
        <dbReference type="ARBA" id="ARBA00049244"/>
    </source>
</evidence>
<keyword evidence="10 13" id="KW-0239">DNA-directed DNA polymerase</keyword>
<dbReference type="Proteomes" id="UP000543030">
    <property type="component" value="Unassembled WGS sequence"/>
</dbReference>
<gene>
    <name evidence="13" type="primary">dnaE2</name>
    <name evidence="15" type="ORF">HNQ50_004403</name>
</gene>
<dbReference type="EMBL" id="JACHHN010000012">
    <property type="protein sequence ID" value="MBB5193645.1"/>
    <property type="molecule type" value="Genomic_DNA"/>
</dbReference>
<keyword evidence="7 13" id="KW-0548">Nucleotidyltransferase</keyword>
<dbReference type="PANTHER" id="PTHR32294">
    <property type="entry name" value="DNA POLYMERASE III SUBUNIT ALPHA"/>
    <property type="match status" value="1"/>
</dbReference>
<dbReference type="Pfam" id="PF14579">
    <property type="entry name" value="HHH_6"/>
    <property type="match status" value="1"/>
</dbReference>
<dbReference type="InterPro" id="IPR040982">
    <property type="entry name" value="DNA_pol3_finger"/>
</dbReference>
<comment type="caution">
    <text evidence="15">The sequence shown here is derived from an EMBL/GenBank/DDBJ whole genome shotgun (WGS) entry which is preliminary data.</text>
</comment>
<dbReference type="InterPro" id="IPR029460">
    <property type="entry name" value="DNAPol_HHH"/>
</dbReference>
<dbReference type="SMART" id="SM00481">
    <property type="entry name" value="POLIIIAc"/>
    <property type="match status" value="1"/>
</dbReference>
<dbReference type="InterPro" id="IPR004365">
    <property type="entry name" value="NA-bd_OB_tRNA"/>
</dbReference>
<dbReference type="GO" id="GO:0006281">
    <property type="term" value="P:DNA repair"/>
    <property type="evidence" value="ECO:0007669"/>
    <property type="project" value="UniProtKB-UniRule"/>
</dbReference>
<comment type="function">
    <text evidence="13">DNA polymerase involved in damage-induced mutagenesis and translesion synthesis (TLS). It is not the major replicative DNA polymerase.</text>
</comment>
<dbReference type="AlphaFoldDB" id="A0A840RK14"/>
<protein>
    <recommendedName>
        <fullName evidence="4 13">Error-prone DNA polymerase</fullName>
        <ecNumber evidence="3 13">2.7.7.7</ecNumber>
    </recommendedName>
</protein>
<dbReference type="GO" id="GO:0003887">
    <property type="term" value="F:DNA-directed DNA polymerase activity"/>
    <property type="evidence" value="ECO:0007669"/>
    <property type="project" value="UniProtKB-UniRule"/>
</dbReference>
<dbReference type="InterPro" id="IPR003141">
    <property type="entry name" value="Pol/His_phosphatase_N"/>
</dbReference>
<sequence length="1042" mass="116372">MASSEDTPVTYGLTALPAYAELHCLSNFSFQRGASHAQELVEKARELGYHALAITDECSLAGIVRAWQAIIAMKGDPLKLLVGAEFTLEDGLKLVLLAPDRHAYGDLSALITLGRRAATKGEYRLTRDNVADAARGLLALWIPPEQPDLNDGLWFRSVFEDRAWIAVELLQGPDDAGRLKQLRWVSSQTGLPCVAAGDVHMHTRSRRALQDVMTALRVHKPVAECGHALFPNGERHLRPRHRLGLLYPADLLAETVRVAARCTFDLEELKYEYPTDELVPEGLTAAQHLAALTEAGVQWRYPEGVPDKVSKQIAHELEVIRIRNYEPYFLTVHDIVQFARGEGILCQGRGSAANSAVCYVLGITSVDPALGNSLFERFISVERDEPPDIDVDFEHDRREEVIQYLYRKYTRERAALAATVITYRPKSTLRDLGRTLGLGTDQLDRLSRNLSWWDQRKELPLRLVEAGLDPDSKAVQLMLKLTDTLLGFPRHLSQHVGGFVITRGPIDRLVPVENAAMKDRTVIQWDKDDLDAMGLMKVDVLALGMLSALRRSMNLVTALRGGPQLTLANMPKEDPRVYEMMSQADTIGVFQIESRAQMSMLPRLKPKKFYDLVIEVAIVRPGPIQGGMVHPYLKRRNGQEKIEPMTPQVAEVLDRTCGVPIFQEQVMKLAQVAADFTPVEADGLRRAMAAWRRTGKLSLYEEKLKAGLKKNGYTDEFAARLYSQIKGFSEYGFPESHAASFALLVYASAWLKYHEPAAFLCSMLNSLPMGFYSASQLIQDAQRHGVEVRPVDVQQSDWDCTLEELDRPQPAVRLGLQQIKGLNETAVTHLARLRPSAGFTSVAQVQKLLQLETRDMTALTEGGAFETLAGHRRQVWWQAAAIDTEHDLAWSETDGLFPDLPAATLGQDISADYQSLRLSLRGHPLALLRERLRRDKLISAAELKRLPGGRRVKVCGIVVGRQRPGTANGVVFVTLEDETGNTNVVVWEKIAATYRKALLGSRLMVVHGEIQHVEGVLHVIARKLEDRTHLLGDLLTRSRDFH</sequence>
<dbReference type="NCBIfam" id="NF004225">
    <property type="entry name" value="PRK05672.1"/>
    <property type="match status" value="1"/>
</dbReference>
<dbReference type="PANTHER" id="PTHR32294:SF4">
    <property type="entry name" value="ERROR-PRONE DNA POLYMERASE"/>
    <property type="match status" value="1"/>
</dbReference>
<dbReference type="GO" id="GO:0005737">
    <property type="term" value="C:cytoplasm"/>
    <property type="evidence" value="ECO:0007669"/>
    <property type="project" value="UniProtKB-SubCell"/>
</dbReference>
<dbReference type="GO" id="GO:0003676">
    <property type="term" value="F:nucleic acid binding"/>
    <property type="evidence" value="ECO:0007669"/>
    <property type="project" value="InterPro"/>
</dbReference>
<evidence type="ECO:0000256" key="8">
    <source>
        <dbReference type="ARBA" id="ARBA00022705"/>
    </source>
</evidence>
<evidence type="ECO:0000256" key="1">
    <source>
        <dbReference type="ARBA" id="ARBA00004496"/>
    </source>
</evidence>
<keyword evidence="16" id="KW-1185">Reference proteome</keyword>
<dbReference type="InterPro" id="IPR004013">
    <property type="entry name" value="PHP_dom"/>
</dbReference>
<keyword evidence="8 13" id="KW-0235">DNA replication</keyword>
<dbReference type="InterPro" id="IPR016195">
    <property type="entry name" value="Pol/histidinol_Pase-like"/>
</dbReference>
<evidence type="ECO:0000256" key="7">
    <source>
        <dbReference type="ARBA" id="ARBA00022695"/>
    </source>
</evidence>
<keyword evidence="11 13" id="KW-0234">DNA repair</keyword>
<dbReference type="Pfam" id="PF17657">
    <property type="entry name" value="DNA_pol3_finger"/>
    <property type="match status" value="1"/>
</dbReference>
<accession>A0A840RK14</accession>
<name>A0A840RK14_9NEIS</name>
<organism evidence="15 16">
    <name type="scientific">Silvimonas terrae</name>
    <dbReference type="NCBI Taxonomy" id="300266"/>
    <lineage>
        <taxon>Bacteria</taxon>
        <taxon>Pseudomonadati</taxon>
        <taxon>Pseudomonadota</taxon>
        <taxon>Betaproteobacteria</taxon>
        <taxon>Neisseriales</taxon>
        <taxon>Chitinibacteraceae</taxon>
        <taxon>Silvimonas</taxon>
    </lineage>
</organism>
<keyword evidence="6 13" id="KW-0808">Transferase</keyword>
<dbReference type="SUPFAM" id="SSF89550">
    <property type="entry name" value="PHP domain-like"/>
    <property type="match status" value="1"/>
</dbReference>
<dbReference type="Pfam" id="PF07733">
    <property type="entry name" value="DNA_pol3_alpha"/>
    <property type="match status" value="1"/>
</dbReference>
<evidence type="ECO:0000313" key="16">
    <source>
        <dbReference type="Proteomes" id="UP000543030"/>
    </source>
</evidence>
<dbReference type="HAMAP" id="MF_01902">
    <property type="entry name" value="DNApol_error_prone"/>
    <property type="match status" value="1"/>
</dbReference>
<evidence type="ECO:0000256" key="9">
    <source>
        <dbReference type="ARBA" id="ARBA00022763"/>
    </source>
</evidence>
<evidence type="ECO:0000256" key="5">
    <source>
        <dbReference type="ARBA" id="ARBA00022490"/>
    </source>
</evidence>
<evidence type="ECO:0000256" key="10">
    <source>
        <dbReference type="ARBA" id="ARBA00022932"/>
    </source>
</evidence>
<reference evidence="15 16" key="1">
    <citation type="submission" date="2020-08" db="EMBL/GenBank/DDBJ databases">
        <title>Genomic Encyclopedia of Type Strains, Phase IV (KMG-IV): sequencing the most valuable type-strain genomes for metagenomic binning, comparative biology and taxonomic classification.</title>
        <authorList>
            <person name="Goeker M."/>
        </authorList>
    </citation>
    <scope>NUCLEOTIDE SEQUENCE [LARGE SCALE GENOMIC DNA]</scope>
    <source>
        <strain evidence="15 16">DSM 18233</strain>
    </source>
</reference>
<dbReference type="GO" id="GO:0008408">
    <property type="term" value="F:3'-5' exonuclease activity"/>
    <property type="evidence" value="ECO:0007669"/>
    <property type="project" value="InterPro"/>
</dbReference>
<dbReference type="InterPro" id="IPR004805">
    <property type="entry name" value="DnaE2/DnaE/PolC"/>
</dbReference>
<evidence type="ECO:0000256" key="6">
    <source>
        <dbReference type="ARBA" id="ARBA00022679"/>
    </source>
</evidence>
<dbReference type="Pfam" id="PF01336">
    <property type="entry name" value="tRNA_anti-codon"/>
    <property type="match status" value="1"/>
</dbReference>
<keyword evidence="9 13" id="KW-0227">DNA damage</keyword>
<dbReference type="NCBIfam" id="TIGR00594">
    <property type="entry name" value="polc"/>
    <property type="match status" value="1"/>
</dbReference>
<dbReference type="RefSeq" id="WP_184103497.1">
    <property type="nucleotide sequence ID" value="NZ_JACHHN010000012.1"/>
</dbReference>
<dbReference type="Gene3D" id="3.20.20.140">
    <property type="entry name" value="Metal-dependent hydrolases"/>
    <property type="match status" value="1"/>
</dbReference>
<comment type="catalytic activity">
    <reaction evidence="12 13">
        <text>DNA(n) + a 2'-deoxyribonucleoside 5'-triphosphate = DNA(n+1) + diphosphate</text>
        <dbReference type="Rhea" id="RHEA:22508"/>
        <dbReference type="Rhea" id="RHEA-COMP:17339"/>
        <dbReference type="Rhea" id="RHEA-COMP:17340"/>
        <dbReference type="ChEBI" id="CHEBI:33019"/>
        <dbReference type="ChEBI" id="CHEBI:61560"/>
        <dbReference type="ChEBI" id="CHEBI:173112"/>
        <dbReference type="EC" id="2.7.7.7"/>
    </reaction>
</comment>
<dbReference type="Pfam" id="PF02811">
    <property type="entry name" value="PHP"/>
    <property type="match status" value="1"/>
</dbReference>
<dbReference type="GO" id="GO:0006260">
    <property type="term" value="P:DNA replication"/>
    <property type="evidence" value="ECO:0007669"/>
    <property type="project" value="UniProtKB-KW"/>
</dbReference>
<evidence type="ECO:0000313" key="15">
    <source>
        <dbReference type="EMBL" id="MBB5193645.1"/>
    </source>
</evidence>
<feature type="domain" description="Polymerase/histidinol phosphatase N-terminal" evidence="14">
    <location>
        <begin position="20"/>
        <end position="90"/>
    </location>
</feature>
<evidence type="ECO:0000259" key="14">
    <source>
        <dbReference type="SMART" id="SM00481"/>
    </source>
</evidence>
<dbReference type="CDD" id="cd04485">
    <property type="entry name" value="DnaE_OBF"/>
    <property type="match status" value="1"/>
</dbReference>
<comment type="similarity">
    <text evidence="2 13">Belongs to the DNA polymerase type-C family. DnaE2 subfamily.</text>
</comment>
<evidence type="ECO:0000256" key="11">
    <source>
        <dbReference type="ARBA" id="ARBA00023204"/>
    </source>
</evidence>
<evidence type="ECO:0000256" key="2">
    <source>
        <dbReference type="ARBA" id="ARBA00007391"/>
    </source>
</evidence>
<keyword evidence="5 13" id="KW-0963">Cytoplasm</keyword>
<proteinExistence type="inferred from homology"/>
<evidence type="ECO:0000256" key="4">
    <source>
        <dbReference type="ARBA" id="ARBA00017273"/>
    </source>
</evidence>